<reference evidence="2 3" key="2">
    <citation type="journal article" date="2016" name="Genome Announc.">
        <title>Permanent Draft Genome Sequences for Two Variants of Frankia sp. Strain CpI1, the First Frankia Strain Isolated from Root Nodules of Comptonia peregrina.</title>
        <authorList>
            <person name="Oshone R."/>
            <person name="Hurst S.G.IV."/>
            <person name="Abebe-Akele F."/>
            <person name="Simpson S."/>
            <person name="Morris K."/>
            <person name="Thomas W.K."/>
            <person name="Tisa L.S."/>
        </authorList>
    </citation>
    <scope>NUCLEOTIDE SEQUENCE [LARGE SCALE GENOMIC DNA]</scope>
    <source>
        <strain evidence="3">CpI1-S</strain>
    </source>
</reference>
<feature type="region of interest" description="Disordered" evidence="1">
    <location>
        <begin position="1"/>
        <end position="21"/>
    </location>
</feature>
<evidence type="ECO:0000256" key="1">
    <source>
        <dbReference type="SAM" id="MobiDB-lite"/>
    </source>
</evidence>
<dbReference type="AlphaFoldDB" id="A0A0D8BEE8"/>
<dbReference type="PATRIC" id="fig|1502723.3.peg.2834"/>
<organism evidence="2 3">
    <name type="scientific">Frankia torreyi</name>
    <dbReference type="NCBI Taxonomy" id="1856"/>
    <lineage>
        <taxon>Bacteria</taxon>
        <taxon>Bacillati</taxon>
        <taxon>Actinomycetota</taxon>
        <taxon>Actinomycetes</taxon>
        <taxon>Frankiales</taxon>
        <taxon>Frankiaceae</taxon>
        <taxon>Frankia</taxon>
    </lineage>
</organism>
<proteinExistence type="predicted"/>
<reference evidence="3" key="1">
    <citation type="submission" date="2015-02" db="EMBL/GenBank/DDBJ databases">
        <title>Draft Genome of Frankia sp. CpI1-S.</title>
        <authorList>
            <person name="Oshone R.T."/>
            <person name="Ngom M."/>
            <person name="Ghodhbane-Gtari F."/>
            <person name="Gtari M."/>
            <person name="Morris K."/>
            <person name="Thomas K."/>
            <person name="Sen A."/>
            <person name="Tisa L.S."/>
        </authorList>
    </citation>
    <scope>NUCLEOTIDE SEQUENCE [LARGE SCALE GENOMIC DNA]</scope>
    <source>
        <strain evidence="3">CpI1-S</strain>
    </source>
</reference>
<keyword evidence="3" id="KW-1185">Reference proteome</keyword>
<sequence>MLRHAGGSRLASVPCHRGSRHRPVVGHSLGPGYGDVVGLHLSMDRFPVSDTTAFARAQIEILARSGWNTCESVREGTERAGLPVPSAEYLRDAFTPDQWDRARRATVALSTHFADARFADAAVYGILLVPDPGRLDTRGGLDPAVRRDQTGSDAGDVVDRALPAGEVAVEPGVPWTMVATITGAAGIHLGSYNDIVNGPEAAYTVAGVDTRRLMVRQIWGARVLQSGAQLPDCEQAGHWTFTLLPGEPMVKGRAVSGTVLYNRVRFRLGSPSRGIAVVRACPALVIS</sequence>
<accession>A0A0D8BEE8</accession>
<dbReference type="Proteomes" id="UP000032545">
    <property type="component" value="Unassembled WGS sequence"/>
</dbReference>
<gene>
    <name evidence="2" type="ORF">FF36_03403</name>
</gene>
<evidence type="ECO:0000313" key="2">
    <source>
        <dbReference type="EMBL" id="KJE22334.1"/>
    </source>
</evidence>
<evidence type="ECO:0000313" key="3">
    <source>
        <dbReference type="Proteomes" id="UP000032545"/>
    </source>
</evidence>
<protein>
    <submittedName>
        <fullName evidence="2">Uncharacterized protein</fullName>
    </submittedName>
</protein>
<dbReference type="EMBL" id="JYFN01000025">
    <property type="protein sequence ID" value="KJE22334.1"/>
    <property type="molecule type" value="Genomic_DNA"/>
</dbReference>
<name>A0A0D8BEE8_9ACTN</name>
<comment type="caution">
    <text evidence="2">The sequence shown here is derived from an EMBL/GenBank/DDBJ whole genome shotgun (WGS) entry which is preliminary data.</text>
</comment>